<feature type="transmembrane region" description="Helical" evidence="1">
    <location>
        <begin position="12"/>
        <end position="30"/>
    </location>
</feature>
<gene>
    <name evidence="2" type="ORF">SDC9_21193</name>
</gene>
<evidence type="ECO:0000256" key="1">
    <source>
        <dbReference type="SAM" id="Phobius"/>
    </source>
</evidence>
<name>A0A644U8V0_9ZZZZ</name>
<feature type="transmembrane region" description="Helical" evidence="1">
    <location>
        <begin position="59"/>
        <end position="77"/>
    </location>
</feature>
<reference evidence="2" key="1">
    <citation type="submission" date="2019-08" db="EMBL/GenBank/DDBJ databases">
        <authorList>
            <person name="Kucharzyk K."/>
            <person name="Murdoch R.W."/>
            <person name="Higgins S."/>
            <person name="Loffler F."/>
        </authorList>
    </citation>
    <scope>NUCLEOTIDE SEQUENCE</scope>
</reference>
<organism evidence="2">
    <name type="scientific">bioreactor metagenome</name>
    <dbReference type="NCBI Taxonomy" id="1076179"/>
    <lineage>
        <taxon>unclassified sequences</taxon>
        <taxon>metagenomes</taxon>
        <taxon>ecological metagenomes</taxon>
    </lineage>
</organism>
<keyword evidence="1" id="KW-1133">Transmembrane helix</keyword>
<feature type="transmembrane region" description="Helical" evidence="1">
    <location>
        <begin position="89"/>
        <end position="110"/>
    </location>
</feature>
<keyword evidence="1" id="KW-0472">Membrane</keyword>
<protein>
    <submittedName>
        <fullName evidence="2">Uncharacterized protein</fullName>
    </submittedName>
</protein>
<dbReference type="AlphaFoldDB" id="A0A644U8V0"/>
<evidence type="ECO:0000313" key="2">
    <source>
        <dbReference type="EMBL" id="MPL75369.1"/>
    </source>
</evidence>
<proteinExistence type="predicted"/>
<feature type="transmembrane region" description="Helical" evidence="1">
    <location>
        <begin position="36"/>
        <end position="52"/>
    </location>
</feature>
<accession>A0A644U8V0</accession>
<comment type="caution">
    <text evidence="2">The sequence shown here is derived from an EMBL/GenBank/DDBJ whole genome shotgun (WGS) entry which is preliminary data.</text>
</comment>
<dbReference type="EMBL" id="VSSQ01000088">
    <property type="protein sequence ID" value="MPL75369.1"/>
    <property type="molecule type" value="Genomic_DNA"/>
</dbReference>
<sequence length="138" mass="15355">MKFEDIYKNLNLKSFIIGAALFAFIVVIGVEYKLDALLIFSSAGLLYIGYGSQNKIQAIILGAIGTLPLFIATIFFQRLGPITGENITFLILISFLAIGAFCGFTGFYFSESRKKAIEEKIRKESIGKGKKKKNKKNR</sequence>
<keyword evidence="1" id="KW-0812">Transmembrane</keyword>